<keyword evidence="2" id="KW-1185">Reference proteome</keyword>
<comment type="caution">
    <text evidence="1">The sequence shown here is derived from an EMBL/GenBank/DDBJ whole genome shotgun (WGS) entry which is preliminary data.</text>
</comment>
<evidence type="ECO:0000313" key="1">
    <source>
        <dbReference type="EMBL" id="GIL29151.1"/>
    </source>
</evidence>
<proteinExistence type="predicted"/>
<dbReference type="Proteomes" id="UP000614996">
    <property type="component" value="Unassembled WGS sequence"/>
</dbReference>
<organism evidence="1 2">
    <name type="scientific">Actinocatenispora comari</name>
    <dbReference type="NCBI Taxonomy" id="2807577"/>
    <lineage>
        <taxon>Bacteria</taxon>
        <taxon>Bacillati</taxon>
        <taxon>Actinomycetota</taxon>
        <taxon>Actinomycetes</taxon>
        <taxon>Micromonosporales</taxon>
        <taxon>Micromonosporaceae</taxon>
        <taxon>Actinocatenispora</taxon>
    </lineage>
</organism>
<reference evidence="2" key="1">
    <citation type="journal article" date="2021" name="Int. J. Syst. Evol. Microbiol.">
        <title>Actinocatenispora comari sp. nov., an endophytic actinomycete isolated from aerial parts of Comarum salesowianum.</title>
        <authorList>
            <person name="Oyunbileg N."/>
            <person name="Iizaka Y."/>
            <person name="Hamada M."/>
            <person name="Davaapurev B.O."/>
            <person name="Fukumoto A."/>
            <person name="Tsetseg B."/>
            <person name="Kato F."/>
            <person name="Tamura T."/>
            <person name="Batkhuu J."/>
            <person name="Anzai Y."/>
        </authorList>
    </citation>
    <scope>NUCLEOTIDE SEQUENCE [LARGE SCALE GENOMIC DNA]</scope>
    <source>
        <strain evidence="2">NUM-2625</strain>
    </source>
</reference>
<dbReference type="AlphaFoldDB" id="A0A8J4EM38"/>
<name>A0A8J4EM38_9ACTN</name>
<dbReference type="EMBL" id="BOPO01000084">
    <property type="protein sequence ID" value="GIL29151.1"/>
    <property type="molecule type" value="Genomic_DNA"/>
</dbReference>
<protein>
    <submittedName>
        <fullName evidence="1">Uncharacterized protein</fullName>
    </submittedName>
</protein>
<dbReference type="RefSeq" id="WP_207126825.1">
    <property type="nucleotide sequence ID" value="NZ_BOPO01000084.1"/>
</dbReference>
<accession>A0A8J4EM38</accession>
<gene>
    <name evidence="1" type="ORF">NUM_44050</name>
</gene>
<sequence length="59" mass="6536">MILIPGDRIILGHKPAVTITVHEAYYHVDQVQVITTDGHAIWLPADRLELAPTPVLAVR</sequence>
<evidence type="ECO:0000313" key="2">
    <source>
        <dbReference type="Proteomes" id="UP000614996"/>
    </source>
</evidence>